<dbReference type="AlphaFoldDB" id="A0A5B6V991"/>
<evidence type="ECO:0000313" key="3">
    <source>
        <dbReference type="Proteomes" id="UP000325315"/>
    </source>
</evidence>
<evidence type="ECO:0000313" key="2">
    <source>
        <dbReference type="EMBL" id="KAA3465709.1"/>
    </source>
</evidence>
<name>A0A5B6V991_9ROSI</name>
<accession>A0A5B6V991</accession>
<feature type="region of interest" description="Disordered" evidence="1">
    <location>
        <begin position="64"/>
        <end position="88"/>
    </location>
</feature>
<dbReference type="EMBL" id="SMMG02000007">
    <property type="protein sequence ID" value="KAA3465709.1"/>
    <property type="molecule type" value="Genomic_DNA"/>
</dbReference>
<comment type="caution">
    <text evidence="2">The sequence shown here is derived from an EMBL/GenBank/DDBJ whole genome shotgun (WGS) entry which is preliminary data.</text>
</comment>
<reference evidence="2" key="1">
    <citation type="submission" date="2019-08" db="EMBL/GenBank/DDBJ databases">
        <authorList>
            <person name="Liu F."/>
        </authorList>
    </citation>
    <scope>NUCLEOTIDE SEQUENCE [LARGE SCALE GENOMIC DNA]</scope>
    <source>
        <strain evidence="2">PA1801</strain>
        <tissue evidence="2">Leaf</tissue>
    </source>
</reference>
<protein>
    <submittedName>
        <fullName evidence="2">Uncharacterized protein</fullName>
    </submittedName>
</protein>
<dbReference type="Proteomes" id="UP000325315">
    <property type="component" value="Unassembled WGS sequence"/>
</dbReference>
<gene>
    <name evidence="2" type="ORF">EPI10_000852</name>
</gene>
<keyword evidence="3" id="KW-1185">Reference proteome</keyword>
<evidence type="ECO:0000256" key="1">
    <source>
        <dbReference type="SAM" id="MobiDB-lite"/>
    </source>
</evidence>
<sequence length="88" mass="9867">MLLYPSPSVLGKPRSSNLYPLRTVYSPDSSGYHFHRSFKVDSQEAMHLPILLLNAHFQHVNHSPSAKGLLQPRCSTKPKKVDSLTLTP</sequence>
<organism evidence="2 3">
    <name type="scientific">Gossypium australe</name>
    <dbReference type="NCBI Taxonomy" id="47621"/>
    <lineage>
        <taxon>Eukaryota</taxon>
        <taxon>Viridiplantae</taxon>
        <taxon>Streptophyta</taxon>
        <taxon>Embryophyta</taxon>
        <taxon>Tracheophyta</taxon>
        <taxon>Spermatophyta</taxon>
        <taxon>Magnoliopsida</taxon>
        <taxon>eudicotyledons</taxon>
        <taxon>Gunneridae</taxon>
        <taxon>Pentapetalae</taxon>
        <taxon>rosids</taxon>
        <taxon>malvids</taxon>
        <taxon>Malvales</taxon>
        <taxon>Malvaceae</taxon>
        <taxon>Malvoideae</taxon>
        <taxon>Gossypium</taxon>
    </lineage>
</organism>
<proteinExistence type="predicted"/>